<dbReference type="Gene3D" id="3.80.10.10">
    <property type="entry name" value="Ribonuclease Inhibitor"/>
    <property type="match status" value="3"/>
</dbReference>
<evidence type="ECO:0000256" key="2">
    <source>
        <dbReference type="ARBA" id="ARBA00022614"/>
    </source>
</evidence>
<keyword evidence="11" id="KW-1185">Reference proteome</keyword>
<keyword evidence="6" id="KW-1133">Transmembrane helix</keyword>
<evidence type="ECO:0000313" key="10">
    <source>
        <dbReference type="EMBL" id="PRQ48701.1"/>
    </source>
</evidence>
<accession>A0A2P6RQN7</accession>
<dbReference type="GO" id="GO:0016020">
    <property type="term" value="C:membrane"/>
    <property type="evidence" value="ECO:0007669"/>
    <property type="project" value="UniProtKB-SubCell"/>
</dbReference>
<keyword evidence="10" id="KW-0418">Kinase</keyword>
<dbReference type="FunFam" id="3.80.10.10:FF:000041">
    <property type="entry name" value="LRR receptor-like serine/threonine-protein kinase ERECTA"/>
    <property type="match status" value="1"/>
</dbReference>
<dbReference type="Pfam" id="PF13855">
    <property type="entry name" value="LRR_8"/>
    <property type="match status" value="1"/>
</dbReference>
<gene>
    <name evidence="10" type="ORF">RchiOBHm_Chr2g0113671</name>
</gene>
<dbReference type="PANTHER" id="PTHR48004:SF63">
    <property type="entry name" value="LRR RECEPTOR-LIKE SERINE_THREONINE-PROTEIN KINASE EFR"/>
    <property type="match status" value="1"/>
</dbReference>
<dbReference type="OMA" id="ILAGMCI"/>
<dbReference type="GO" id="GO:0004674">
    <property type="term" value="F:protein serine/threonine kinase activity"/>
    <property type="evidence" value="ECO:0007669"/>
    <property type="project" value="UniProtKB-KW"/>
</dbReference>
<comment type="caution">
    <text evidence="10">The sequence shown here is derived from an EMBL/GenBank/DDBJ whole genome shotgun (WGS) entry which is preliminary data.</text>
</comment>
<comment type="subcellular location">
    <subcellularLocation>
        <location evidence="1">Membrane</location>
    </subcellularLocation>
</comment>
<name>A0A2P6RQN7_ROSCH</name>
<dbReference type="InterPro" id="IPR003591">
    <property type="entry name" value="Leu-rich_rpt_typical-subtyp"/>
</dbReference>
<keyword evidence="8" id="KW-0325">Glycoprotein</keyword>
<keyword evidence="7" id="KW-0472">Membrane</keyword>
<dbReference type="InterPro" id="IPR013210">
    <property type="entry name" value="LRR_N_plant-typ"/>
</dbReference>
<dbReference type="Gramene" id="PRQ48701">
    <property type="protein sequence ID" value="PRQ48701"/>
    <property type="gene ID" value="RchiOBHm_Chr2g0113671"/>
</dbReference>
<evidence type="ECO:0000256" key="3">
    <source>
        <dbReference type="ARBA" id="ARBA00022692"/>
    </source>
</evidence>
<dbReference type="SUPFAM" id="SSF52047">
    <property type="entry name" value="RNI-like"/>
    <property type="match status" value="1"/>
</dbReference>
<evidence type="ECO:0000313" key="11">
    <source>
        <dbReference type="Proteomes" id="UP000238479"/>
    </source>
</evidence>
<evidence type="ECO:0000256" key="6">
    <source>
        <dbReference type="ARBA" id="ARBA00022989"/>
    </source>
</evidence>
<evidence type="ECO:0000256" key="1">
    <source>
        <dbReference type="ARBA" id="ARBA00004370"/>
    </source>
</evidence>
<dbReference type="Pfam" id="PF00560">
    <property type="entry name" value="LRR_1"/>
    <property type="match status" value="1"/>
</dbReference>
<proteinExistence type="predicted"/>
<reference evidence="10 11" key="1">
    <citation type="journal article" date="2018" name="Nat. Genet.">
        <title>The Rosa genome provides new insights in the design of modern roses.</title>
        <authorList>
            <person name="Bendahmane M."/>
        </authorList>
    </citation>
    <scope>NUCLEOTIDE SEQUENCE [LARGE SCALE GENOMIC DNA]</scope>
    <source>
        <strain evidence="11">cv. Old Blush</strain>
    </source>
</reference>
<keyword evidence="10" id="KW-0723">Serine/threonine-protein kinase</keyword>
<keyword evidence="2" id="KW-0433">Leucine-rich repeat</keyword>
<dbReference type="EMBL" id="PDCK01000040">
    <property type="protein sequence ID" value="PRQ48701.1"/>
    <property type="molecule type" value="Genomic_DNA"/>
</dbReference>
<dbReference type="InterPro" id="IPR032675">
    <property type="entry name" value="LRR_dom_sf"/>
</dbReference>
<sequence length="589" mass="65514">MKTIFIYIYIYIYPDHRRTSTQQAVPGCDGGTGLAGGVPDLFWAAIEVEGGQGCWFLGNHLTCNCRFCAELQNGRRRLHPTANRLHRPPPSIQQAAPHRAVDARSRPEELRQHFFWVADTYNVSELVACAYILNYLQLVPLVTLLSEQFHTLCISIIQTMERVTWFFLEYLICYTVASCLTMAAQTKLNITTDRSALLALKARITSDPQNMIFTNWSTSTPICNWVGVTCGARHHRIAELNLSYFGHTGTIPPELGNLPFLINMDFSNNSFHGILPHELARLRRLKFISLGNNKFMGVIPSCTKYIIYLILAGMCIDFSEIPNEIGTLNHLEKLYVQQNALKGPIPMTIFNMSSLTIVTFYGNNLNGRIPDNICQNLPNIQALNLGANQFNGPIPSIFGQCKQLLSLNLELNWLTGPIPYEIGYLPNLEILSLAQNNINGHIPSSIFNISTIKVLDLGLNHLSSSLPANIGLGLPNLQWFSVGGNHLSGVIPKSISNASEIRSLDLGENSFSGFIPSTLCLLTNLEWLTLAFNNLTIDASTREVNIFSCLPNLRNLRYLDFGSNPLNAELSISFSNFSASLFGRPCTAN</sequence>
<dbReference type="Pfam" id="PF08263">
    <property type="entry name" value="LRRNT_2"/>
    <property type="match status" value="1"/>
</dbReference>
<evidence type="ECO:0000256" key="5">
    <source>
        <dbReference type="ARBA" id="ARBA00022737"/>
    </source>
</evidence>
<evidence type="ECO:0000256" key="4">
    <source>
        <dbReference type="ARBA" id="ARBA00022729"/>
    </source>
</evidence>
<evidence type="ECO:0000259" key="9">
    <source>
        <dbReference type="Pfam" id="PF08263"/>
    </source>
</evidence>
<dbReference type="InterPro" id="IPR001611">
    <property type="entry name" value="Leu-rich_rpt"/>
</dbReference>
<dbReference type="STRING" id="74649.A0A2P6RQN7"/>
<feature type="domain" description="Leucine-rich repeat-containing N-terminal plant-type" evidence="9">
    <location>
        <begin position="192"/>
        <end position="230"/>
    </location>
</feature>
<evidence type="ECO:0000256" key="8">
    <source>
        <dbReference type="ARBA" id="ARBA00023180"/>
    </source>
</evidence>
<dbReference type="PANTHER" id="PTHR48004">
    <property type="entry name" value="OS01G0149700 PROTEIN"/>
    <property type="match status" value="1"/>
</dbReference>
<dbReference type="EC" id="2.7.11.1" evidence="10"/>
<dbReference type="AlphaFoldDB" id="A0A2P6RQN7"/>
<protein>
    <submittedName>
        <fullName evidence="10">Putative non-specific serine/threonine protein kinase</fullName>
        <ecNumber evidence="10">2.7.11.1</ecNumber>
    </submittedName>
</protein>
<evidence type="ECO:0000256" key="7">
    <source>
        <dbReference type="ARBA" id="ARBA00023136"/>
    </source>
</evidence>
<keyword evidence="10" id="KW-0808">Transferase</keyword>
<keyword evidence="4" id="KW-0732">Signal</keyword>
<dbReference type="SMART" id="SM00369">
    <property type="entry name" value="LRR_TYP"/>
    <property type="match status" value="5"/>
</dbReference>
<dbReference type="Proteomes" id="UP000238479">
    <property type="component" value="Chromosome 2"/>
</dbReference>
<dbReference type="InterPro" id="IPR052941">
    <property type="entry name" value="StomDev_PlantInt_Reg"/>
</dbReference>
<keyword evidence="3" id="KW-0812">Transmembrane</keyword>
<organism evidence="10 11">
    <name type="scientific">Rosa chinensis</name>
    <name type="common">China rose</name>
    <dbReference type="NCBI Taxonomy" id="74649"/>
    <lineage>
        <taxon>Eukaryota</taxon>
        <taxon>Viridiplantae</taxon>
        <taxon>Streptophyta</taxon>
        <taxon>Embryophyta</taxon>
        <taxon>Tracheophyta</taxon>
        <taxon>Spermatophyta</taxon>
        <taxon>Magnoliopsida</taxon>
        <taxon>eudicotyledons</taxon>
        <taxon>Gunneridae</taxon>
        <taxon>Pentapetalae</taxon>
        <taxon>rosids</taxon>
        <taxon>fabids</taxon>
        <taxon>Rosales</taxon>
        <taxon>Rosaceae</taxon>
        <taxon>Rosoideae</taxon>
        <taxon>Rosoideae incertae sedis</taxon>
        <taxon>Rosa</taxon>
    </lineage>
</organism>
<keyword evidence="5" id="KW-0677">Repeat</keyword>